<dbReference type="CDD" id="cd03215">
    <property type="entry name" value="ABC_Carb_Monos_II"/>
    <property type="match status" value="1"/>
</dbReference>
<dbReference type="SMART" id="SM00382">
    <property type="entry name" value="AAA"/>
    <property type="match status" value="1"/>
</dbReference>
<dbReference type="Gene3D" id="3.40.50.300">
    <property type="entry name" value="P-loop containing nucleotide triphosphate hydrolases"/>
    <property type="match status" value="2"/>
</dbReference>
<comment type="caution">
    <text evidence="6">The sequence shown here is derived from an EMBL/GenBank/DDBJ whole genome shotgun (WGS) entry which is preliminary data.</text>
</comment>
<keyword evidence="1" id="KW-0813">Transport</keyword>
<dbReference type="RefSeq" id="WP_343946029.1">
    <property type="nucleotide sequence ID" value="NZ_BAAAHP010000243.1"/>
</dbReference>
<organism evidence="6 7">
    <name type="scientific">Pseudonocardia zijingensis</name>
    <dbReference type="NCBI Taxonomy" id="153376"/>
    <lineage>
        <taxon>Bacteria</taxon>
        <taxon>Bacillati</taxon>
        <taxon>Actinomycetota</taxon>
        <taxon>Actinomycetes</taxon>
        <taxon>Pseudonocardiales</taxon>
        <taxon>Pseudonocardiaceae</taxon>
        <taxon>Pseudonocardia</taxon>
    </lineage>
</organism>
<keyword evidence="4 6" id="KW-0067">ATP-binding</keyword>
<keyword evidence="2" id="KW-0677">Repeat</keyword>
<name>A0ABP3YSI2_9PSEU</name>
<feature type="domain" description="ABC transporter" evidence="5">
    <location>
        <begin position="4"/>
        <end position="238"/>
    </location>
</feature>
<keyword evidence="3" id="KW-0547">Nucleotide-binding</keyword>
<sequence length="489" mass="50932">MIAAALHGIRRSFGSAPALDGVDLELRAGEVHALLGENGAGKTTLMRILAGLDRPDEGTVEVAGQPIGEFSPRALRERGVAMVQQHFTLVPTLTAGENLALARPPGRLRPGARQAKRRVAELAERYGLPVRADVPVERLSVGEEQRLEILRALDADARLLILDEPTAVLVDSEAEALLRTCRALADDGRAVVIITHRLAEVFAGCDRVTVLRRGAVVCAGEPVADHDRASLATLMVGTAPTASSGRQRVPGAQVRLRLDGAARGRLQPLDLAVHAGEVLGVAGVDGNGQAELEELLAGIAAPERGAVTVDGEPVPVAAPRERVAGGIAYVPADRYRRALAGPLTVADNLELGRGPRHRPPAARRQARAEPVLAEWDVRGGGPAVPAASLSGGNAQKLVLARELAGGPRLVVAAQPTRGLDPEAARMISERILAAAADGAAVVWFGAELDELFAVADRLVVLAGGRATEPFTPPYDRGAVGLAMAGGHAS</sequence>
<dbReference type="InterPro" id="IPR003439">
    <property type="entry name" value="ABC_transporter-like_ATP-bd"/>
</dbReference>
<feature type="domain" description="ABC transporter" evidence="5">
    <location>
        <begin position="249"/>
        <end position="488"/>
    </location>
</feature>
<dbReference type="PANTHER" id="PTHR43790:SF9">
    <property type="entry name" value="GALACTOFURANOSE TRANSPORTER ATP-BINDING PROTEIN YTFR"/>
    <property type="match status" value="1"/>
</dbReference>
<dbReference type="InterPro" id="IPR027417">
    <property type="entry name" value="P-loop_NTPase"/>
</dbReference>
<accession>A0ABP3YSI2</accession>
<proteinExistence type="predicted"/>
<protein>
    <submittedName>
        <fullName evidence="6">ABC transporter ATP-binding protein</fullName>
    </submittedName>
</protein>
<dbReference type="PROSITE" id="PS50893">
    <property type="entry name" value="ABC_TRANSPORTER_2"/>
    <property type="match status" value="2"/>
</dbReference>
<keyword evidence="7" id="KW-1185">Reference proteome</keyword>
<evidence type="ECO:0000313" key="7">
    <source>
        <dbReference type="Proteomes" id="UP001499967"/>
    </source>
</evidence>
<evidence type="ECO:0000256" key="1">
    <source>
        <dbReference type="ARBA" id="ARBA00022448"/>
    </source>
</evidence>
<evidence type="ECO:0000256" key="3">
    <source>
        <dbReference type="ARBA" id="ARBA00022741"/>
    </source>
</evidence>
<evidence type="ECO:0000313" key="6">
    <source>
        <dbReference type="EMBL" id="GAA0902473.1"/>
    </source>
</evidence>
<dbReference type="InterPro" id="IPR050107">
    <property type="entry name" value="ABC_carbohydrate_import_ATPase"/>
</dbReference>
<dbReference type="SUPFAM" id="SSF52540">
    <property type="entry name" value="P-loop containing nucleoside triphosphate hydrolases"/>
    <property type="match status" value="2"/>
</dbReference>
<reference evidence="7" key="1">
    <citation type="journal article" date="2019" name="Int. J. Syst. Evol. Microbiol.">
        <title>The Global Catalogue of Microorganisms (GCM) 10K type strain sequencing project: providing services to taxonomists for standard genome sequencing and annotation.</title>
        <authorList>
            <consortium name="The Broad Institute Genomics Platform"/>
            <consortium name="The Broad Institute Genome Sequencing Center for Infectious Disease"/>
            <person name="Wu L."/>
            <person name="Ma J."/>
        </authorList>
    </citation>
    <scope>NUCLEOTIDE SEQUENCE [LARGE SCALE GENOMIC DNA]</scope>
    <source>
        <strain evidence="7">JCM 11117</strain>
    </source>
</reference>
<evidence type="ECO:0000256" key="4">
    <source>
        <dbReference type="ARBA" id="ARBA00022840"/>
    </source>
</evidence>
<dbReference type="EMBL" id="BAAAHP010000243">
    <property type="protein sequence ID" value="GAA0902473.1"/>
    <property type="molecule type" value="Genomic_DNA"/>
</dbReference>
<dbReference type="InterPro" id="IPR003593">
    <property type="entry name" value="AAA+_ATPase"/>
</dbReference>
<dbReference type="PANTHER" id="PTHR43790">
    <property type="entry name" value="CARBOHYDRATE TRANSPORT ATP-BINDING PROTEIN MG119-RELATED"/>
    <property type="match status" value="1"/>
</dbReference>
<dbReference type="Proteomes" id="UP001499967">
    <property type="component" value="Unassembled WGS sequence"/>
</dbReference>
<dbReference type="CDD" id="cd03216">
    <property type="entry name" value="ABC_Carb_Monos_I"/>
    <property type="match status" value="1"/>
</dbReference>
<gene>
    <name evidence="6" type="ORF">GCM10009559_69690</name>
</gene>
<dbReference type="GO" id="GO:0005524">
    <property type="term" value="F:ATP binding"/>
    <property type="evidence" value="ECO:0007669"/>
    <property type="project" value="UniProtKB-KW"/>
</dbReference>
<dbReference type="InterPro" id="IPR017871">
    <property type="entry name" value="ABC_transporter-like_CS"/>
</dbReference>
<dbReference type="Pfam" id="PF00005">
    <property type="entry name" value="ABC_tran"/>
    <property type="match status" value="2"/>
</dbReference>
<evidence type="ECO:0000256" key="2">
    <source>
        <dbReference type="ARBA" id="ARBA00022737"/>
    </source>
</evidence>
<evidence type="ECO:0000259" key="5">
    <source>
        <dbReference type="PROSITE" id="PS50893"/>
    </source>
</evidence>
<dbReference type="PROSITE" id="PS00211">
    <property type="entry name" value="ABC_TRANSPORTER_1"/>
    <property type="match status" value="1"/>
</dbReference>